<reference evidence="2" key="1">
    <citation type="journal article" date="2019" name="Int. J. Syst. Evol. Microbiol.">
        <title>The Global Catalogue of Microorganisms (GCM) 10K type strain sequencing project: providing services to taxonomists for standard genome sequencing and annotation.</title>
        <authorList>
            <consortium name="The Broad Institute Genomics Platform"/>
            <consortium name="The Broad Institute Genome Sequencing Center for Infectious Disease"/>
            <person name="Wu L."/>
            <person name="Ma J."/>
        </authorList>
    </citation>
    <scope>NUCLEOTIDE SEQUENCE [LARGE SCALE GENOMIC DNA]</scope>
    <source>
        <strain evidence="2">JCM 17809</strain>
    </source>
</reference>
<accession>A0ABP8K0L5</accession>
<comment type="caution">
    <text evidence="1">The sequence shown here is derived from an EMBL/GenBank/DDBJ whole genome shotgun (WGS) entry which is preliminary data.</text>
</comment>
<evidence type="ECO:0000313" key="2">
    <source>
        <dbReference type="Proteomes" id="UP001500945"/>
    </source>
</evidence>
<evidence type="ECO:0000313" key="1">
    <source>
        <dbReference type="EMBL" id="GAA4398901.1"/>
    </source>
</evidence>
<dbReference type="Proteomes" id="UP001500945">
    <property type="component" value="Unassembled WGS sequence"/>
</dbReference>
<proteinExistence type="predicted"/>
<gene>
    <name evidence="1" type="ORF">GCM10023168_05440</name>
</gene>
<dbReference type="EMBL" id="BAABGM010000003">
    <property type="protein sequence ID" value="GAA4398901.1"/>
    <property type="molecule type" value="Genomic_DNA"/>
</dbReference>
<organism evidence="1 2">
    <name type="scientific">Fodinibacter luteus</name>
    <dbReference type="NCBI Taxonomy" id="552064"/>
    <lineage>
        <taxon>Bacteria</taxon>
        <taxon>Bacillati</taxon>
        <taxon>Actinomycetota</taxon>
        <taxon>Actinomycetes</taxon>
        <taxon>Micrococcales</taxon>
        <taxon>Intrasporangiaceae</taxon>
        <taxon>Fodinibacter (ex Wang et al. 2009)</taxon>
    </lineage>
</organism>
<sequence>MVLDQHLIDIFEDMTRPMVIPSCPQELAAAYMGMVLAERLSLAGRNAVANAFVEIFNAAQKDFRDVTALSRGAWQQGDMLVRGQWLFTTAHELVHALLHHANFLDQLDDELGRVQSQVLIELGNWVPAANDSLKREPILRFFAYAHGDRTQEPRQTASALTEMASVRLSEPRFRQEVICDWLAARATAAEMLHWTPYPIGLATCGLALIHLATIKQLDSYAAESAAASTDHLGEGALRLAILRTLLYLRPPDPESSGHLISRAFGDVTSAYLETYAMALRITWRSAIDEIVEALARR</sequence>
<name>A0ABP8K0L5_9MICO</name>
<keyword evidence="2" id="KW-1185">Reference proteome</keyword>
<protein>
    <submittedName>
        <fullName evidence="1">Uncharacterized protein</fullName>
    </submittedName>
</protein>